<name>E3BJY7_9VIBR</name>
<evidence type="ECO:0000259" key="4">
    <source>
        <dbReference type="SMART" id="SM00062"/>
    </source>
</evidence>
<dbReference type="PANTHER" id="PTHR35936">
    <property type="entry name" value="MEMBRANE-BOUND LYTIC MUREIN TRANSGLYCOSYLASE F"/>
    <property type="match status" value="1"/>
</dbReference>
<reference evidence="5 6" key="1">
    <citation type="journal article" date="2012" name="Int. J. Syst. Evol. Microbiol.">
        <title>Vibrio caribbeanicus sp. nov., isolated from the marine sponge Scleritoderma cyanea.</title>
        <authorList>
            <person name="Hoffmann M."/>
            <person name="Monday S.R."/>
            <person name="Allard M.W."/>
            <person name="Strain E.A."/>
            <person name="Whittaker P."/>
            <person name="Naum M."/>
            <person name="McCarthy P.J."/>
            <person name="Lopez J.V."/>
            <person name="Fischer M."/>
            <person name="Brown E.W."/>
        </authorList>
    </citation>
    <scope>NUCLEOTIDE SEQUENCE [LARGE SCALE GENOMIC DNA]</scope>
    <source>
        <strain evidence="5 6">ATCC BAA-2122</strain>
    </source>
</reference>
<dbReference type="SMART" id="SM00062">
    <property type="entry name" value="PBPb"/>
    <property type="match status" value="1"/>
</dbReference>
<comment type="similarity">
    <text evidence="1">Belongs to the bacterial solute-binding protein 3 family.</text>
</comment>
<dbReference type="SUPFAM" id="SSF53850">
    <property type="entry name" value="Periplasmic binding protein-like II"/>
    <property type="match status" value="1"/>
</dbReference>
<feature type="chain" id="PRO_5003167139" description="Solute-binding protein family 3/N-terminal domain-containing protein" evidence="3">
    <location>
        <begin position="24"/>
        <end position="251"/>
    </location>
</feature>
<evidence type="ECO:0000256" key="3">
    <source>
        <dbReference type="SAM" id="SignalP"/>
    </source>
</evidence>
<feature type="domain" description="Solute-binding protein family 3/N-terminal" evidence="4">
    <location>
        <begin position="19"/>
        <end position="245"/>
    </location>
</feature>
<keyword evidence="6" id="KW-1185">Reference proteome</keyword>
<organism evidence="5 6">
    <name type="scientific">Vibrio caribbeanicus ATCC BAA-2122</name>
    <dbReference type="NCBI Taxonomy" id="796620"/>
    <lineage>
        <taxon>Bacteria</taxon>
        <taxon>Pseudomonadati</taxon>
        <taxon>Pseudomonadota</taxon>
        <taxon>Gammaproteobacteria</taxon>
        <taxon>Vibrionales</taxon>
        <taxon>Vibrionaceae</taxon>
        <taxon>Vibrio</taxon>
    </lineage>
</organism>
<dbReference type="EMBL" id="AEIU01000072">
    <property type="protein sequence ID" value="EFP96615.1"/>
    <property type="molecule type" value="Genomic_DNA"/>
</dbReference>
<comment type="caution">
    <text evidence="5">The sequence shown here is derived from an EMBL/GenBank/DDBJ whole genome shotgun (WGS) entry which is preliminary data.</text>
</comment>
<evidence type="ECO:0000256" key="1">
    <source>
        <dbReference type="ARBA" id="ARBA00010333"/>
    </source>
</evidence>
<dbReference type="OrthoDB" id="7354650at2"/>
<dbReference type="Pfam" id="PF00497">
    <property type="entry name" value="SBP_bac_3"/>
    <property type="match status" value="1"/>
</dbReference>
<accession>E3BJY7</accession>
<dbReference type="InterPro" id="IPR001638">
    <property type="entry name" value="Solute-binding_3/MltF_N"/>
</dbReference>
<protein>
    <recommendedName>
        <fullName evidence="4">Solute-binding protein family 3/N-terminal domain-containing protein</fullName>
    </recommendedName>
</protein>
<dbReference type="eggNOG" id="COG0834">
    <property type="taxonomic scope" value="Bacteria"/>
</dbReference>
<gene>
    <name evidence="5" type="ORF">VIBC2010_09832</name>
</gene>
<proteinExistence type="inferred from homology"/>
<evidence type="ECO:0000256" key="2">
    <source>
        <dbReference type="ARBA" id="ARBA00022729"/>
    </source>
</evidence>
<evidence type="ECO:0000313" key="5">
    <source>
        <dbReference type="EMBL" id="EFP96615.1"/>
    </source>
</evidence>
<dbReference type="PANTHER" id="PTHR35936:SF25">
    <property type="entry name" value="ABC TRANSPORTER SUBSTRATE-BINDING PROTEIN"/>
    <property type="match status" value="1"/>
</dbReference>
<keyword evidence="2 3" id="KW-0732">Signal</keyword>
<feature type="signal peptide" evidence="3">
    <location>
        <begin position="1"/>
        <end position="23"/>
    </location>
</feature>
<dbReference type="STRING" id="796620.VIBC2010_09832"/>
<dbReference type="AlphaFoldDB" id="E3BJY7"/>
<dbReference type="Gene3D" id="3.40.190.10">
    <property type="entry name" value="Periplasmic binding protein-like II"/>
    <property type="match status" value="2"/>
</dbReference>
<dbReference type="Proteomes" id="UP000002943">
    <property type="component" value="Unassembled WGS sequence"/>
</dbReference>
<evidence type="ECO:0000313" key="6">
    <source>
        <dbReference type="Proteomes" id="UP000002943"/>
    </source>
</evidence>
<dbReference type="RefSeq" id="WP_009601341.1">
    <property type="nucleotide sequence ID" value="NZ_AEIU01000072.1"/>
</dbReference>
<sequence>MKTFIFLFLIVSAFSAASQTRLATTEYPPYVNLDGKEVNGVAVELIEYIYGELGESIDISVLPWGRALVNTSAGKVQGLFPTFKTSEREEFAIFMDEVLFDENIIAVKNSASQKKWSRDNFKNLTLCLVNNWSYGAKFDALVEQKSFAGIVYVKAARQCLEILLLNRVDFWVNNEFGVRYLAAIYEAEKNIHFEAKVIDSNPSYLAFSKKGKITKEKIAKLDAILKQMKLNGEYKQLIDIYFDSLTALSPF</sequence>